<dbReference type="EMBL" id="NXLR01000007">
    <property type="protein sequence ID" value="RDU59915.1"/>
    <property type="molecule type" value="Genomic_DNA"/>
</dbReference>
<evidence type="ECO:0000256" key="1">
    <source>
        <dbReference type="ARBA" id="ARBA00011028"/>
    </source>
</evidence>
<evidence type="ECO:0000313" key="5">
    <source>
        <dbReference type="EMBL" id="RDU59915.1"/>
    </source>
</evidence>
<keyword evidence="6" id="KW-1185">Reference proteome</keyword>
<accession>A0A3D8I4I9</accession>
<evidence type="ECO:0000313" key="6">
    <source>
        <dbReference type="Proteomes" id="UP000256599"/>
    </source>
</evidence>
<dbReference type="Gene3D" id="3.40.50.1980">
    <property type="entry name" value="Nitrogenase molybdenum iron protein domain"/>
    <property type="match status" value="2"/>
</dbReference>
<dbReference type="Proteomes" id="UP000256599">
    <property type="component" value="Unassembled WGS sequence"/>
</dbReference>
<comment type="similarity">
    <text evidence="1">Belongs to the bacterial solute-binding protein 9 family.</text>
</comment>
<dbReference type="GO" id="GO:0030001">
    <property type="term" value="P:metal ion transport"/>
    <property type="evidence" value="ECO:0007669"/>
    <property type="project" value="InterPro"/>
</dbReference>
<dbReference type="InterPro" id="IPR050492">
    <property type="entry name" value="Bact_metal-bind_prot9"/>
</dbReference>
<dbReference type="Pfam" id="PF01297">
    <property type="entry name" value="ZnuA"/>
    <property type="match status" value="1"/>
</dbReference>
<evidence type="ECO:0000256" key="2">
    <source>
        <dbReference type="ARBA" id="ARBA00022448"/>
    </source>
</evidence>
<sequence>MKCYKILSLLCLLCYYVQSAPIKVLVSVLPQKEMLELIGGEHIEVEVLIPPAKSPEIYEPNIEQMKHIAKAQVFFGVGMPFEATWLKRFTHINPTLIYHNLSNPTNAHNHSHNPHIWLSAQSVQPQISLISSLLSRIDPLHAEAFKQASTKLLSKLERITQQTHTLFAQPIAQKHFITYHPAFGEFARDFGLYEYSFEHDGKELKAQGLNQLLTHIKEKHIKVIFTQPQFASSRIQSFANALNLRILSLDPLSQSWLLSLQSNACQIAFSLALDEVSSCMQTYFKD</sequence>
<gene>
    <name evidence="5" type="ORF">CQA63_04860</name>
</gene>
<dbReference type="OrthoDB" id="9810636at2"/>
<name>A0A3D8I4I9_9HELI</name>
<keyword evidence="2" id="KW-0813">Transport</keyword>
<feature type="chain" id="PRO_5017770723" evidence="4">
    <location>
        <begin position="20"/>
        <end position="286"/>
    </location>
</feature>
<reference evidence="5 6" key="1">
    <citation type="submission" date="2018-04" db="EMBL/GenBank/DDBJ databases">
        <title>Novel Campyloabacter and Helicobacter Species and Strains.</title>
        <authorList>
            <person name="Mannion A.J."/>
            <person name="Shen Z."/>
            <person name="Fox J.G."/>
        </authorList>
    </citation>
    <scope>NUCLEOTIDE SEQUENCE [LARGE SCALE GENOMIC DNA]</scope>
    <source>
        <strain evidence="5 6">MIT 98-6070</strain>
    </source>
</reference>
<organism evidence="5 6">
    <name type="scientific">Helicobacter marmotae</name>
    <dbReference type="NCBI Taxonomy" id="152490"/>
    <lineage>
        <taxon>Bacteria</taxon>
        <taxon>Pseudomonadati</taxon>
        <taxon>Campylobacterota</taxon>
        <taxon>Epsilonproteobacteria</taxon>
        <taxon>Campylobacterales</taxon>
        <taxon>Helicobacteraceae</taxon>
        <taxon>Helicobacter</taxon>
    </lineage>
</organism>
<keyword evidence="3 4" id="KW-0732">Signal</keyword>
<dbReference type="PANTHER" id="PTHR42953">
    <property type="entry name" value="HIGH-AFFINITY ZINC UPTAKE SYSTEM PROTEIN ZNUA-RELATED"/>
    <property type="match status" value="1"/>
</dbReference>
<evidence type="ECO:0000256" key="4">
    <source>
        <dbReference type="SAM" id="SignalP"/>
    </source>
</evidence>
<dbReference type="PANTHER" id="PTHR42953:SF3">
    <property type="entry name" value="HIGH-AFFINITY ZINC UPTAKE SYSTEM PROTEIN ZNUA"/>
    <property type="match status" value="1"/>
</dbReference>
<evidence type="ECO:0000256" key="3">
    <source>
        <dbReference type="ARBA" id="ARBA00022729"/>
    </source>
</evidence>
<dbReference type="SUPFAM" id="SSF53807">
    <property type="entry name" value="Helical backbone' metal receptor"/>
    <property type="match status" value="1"/>
</dbReference>
<dbReference type="InterPro" id="IPR006127">
    <property type="entry name" value="ZnuA-like"/>
</dbReference>
<dbReference type="AlphaFoldDB" id="A0A3D8I4I9"/>
<feature type="signal peptide" evidence="4">
    <location>
        <begin position="1"/>
        <end position="19"/>
    </location>
</feature>
<comment type="caution">
    <text evidence="5">The sequence shown here is derived from an EMBL/GenBank/DDBJ whole genome shotgun (WGS) entry which is preliminary data.</text>
</comment>
<dbReference type="RefSeq" id="WP_104699686.1">
    <property type="nucleotide sequence ID" value="NZ_FZPP01000011.1"/>
</dbReference>
<proteinExistence type="inferred from homology"/>
<dbReference type="GO" id="GO:0046872">
    <property type="term" value="F:metal ion binding"/>
    <property type="evidence" value="ECO:0007669"/>
    <property type="project" value="InterPro"/>
</dbReference>
<protein>
    <submittedName>
        <fullName evidence="5">ABC transporter</fullName>
    </submittedName>
</protein>